<comment type="caution">
    <text evidence="4">The sequence shown here is derived from an EMBL/GenBank/DDBJ whole genome shotgun (WGS) entry which is preliminary data.</text>
</comment>
<evidence type="ECO:0000259" key="3">
    <source>
        <dbReference type="Pfam" id="PF00534"/>
    </source>
</evidence>
<protein>
    <submittedName>
        <fullName evidence="4">Glycosyltransferase family 1 protein</fullName>
    </submittedName>
</protein>
<proteinExistence type="predicted"/>
<dbReference type="Proteomes" id="UP001629244">
    <property type="component" value="Unassembled WGS sequence"/>
</dbReference>
<dbReference type="SUPFAM" id="SSF53756">
    <property type="entry name" value="UDP-Glycosyltransferase/glycogen phosphorylase"/>
    <property type="match status" value="1"/>
</dbReference>
<dbReference type="InterPro" id="IPR001296">
    <property type="entry name" value="Glyco_trans_1"/>
</dbReference>
<evidence type="ECO:0000313" key="4">
    <source>
        <dbReference type="EMBL" id="MFL9840409.1"/>
    </source>
</evidence>
<gene>
    <name evidence="4" type="ORF">ABS767_05485</name>
</gene>
<evidence type="ECO:0000313" key="5">
    <source>
        <dbReference type="Proteomes" id="UP001629244"/>
    </source>
</evidence>
<dbReference type="Gene3D" id="3.40.50.2000">
    <property type="entry name" value="Glycogen Phosphorylase B"/>
    <property type="match status" value="2"/>
</dbReference>
<dbReference type="PANTHER" id="PTHR46401">
    <property type="entry name" value="GLYCOSYLTRANSFERASE WBBK-RELATED"/>
    <property type="match status" value="1"/>
</dbReference>
<feature type="domain" description="Glycosyl transferase family 1" evidence="3">
    <location>
        <begin position="252"/>
        <end position="409"/>
    </location>
</feature>
<keyword evidence="5" id="KW-1185">Reference proteome</keyword>
<sequence length="458" mass="51274">MRVMIDGFNLALPRGTGVATYGYQLARALRAMEVPVGGLYGLRAPFNPRLRDVMFYEALGGEHETRTPGRWSLSWYRETTLMLRGRRARAIPTDGRVVARQFAHRLPDFDGLYTAPDIFDLAGRNFARLGLFSNVHSPSPVDIMHWTYPLPVNLVGAANIQTMHDLVPLKLPYASADRKRYYYKLMRAVARRAERIVTVSESSRRDIVEFFPFAESKVVNTYQAVQVPDAVLEESDEDVAAAVRSIFNLPHKGYFLFFGAIEPKKNVNRLIEAYLALGTKTPLVIVGRRTWGADEELRLLQRDEVQPLKATFKNIRRIDYLPRSLLMRLIRGAKAVTFPSIYEGFGLPVLEAMMLGTPVLTSDVSSLPEVGGDAAVYVDPYDPRSIREGLARLDTDAALRATLSAAGREQAKRFSPARYQERLTRLYEGLMEERARRGGATARDPQGAAHRGAVDAAA</sequence>
<evidence type="ECO:0000256" key="2">
    <source>
        <dbReference type="SAM" id="MobiDB-lite"/>
    </source>
</evidence>
<feature type="region of interest" description="Disordered" evidence="2">
    <location>
        <begin position="436"/>
        <end position="458"/>
    </location>
</feature>
<dbReference type="PANTHER" id="PTHR46401:SF2">
    <property type="entry name" value="GLYCOSYLTRANSFERASE WBBK-RELATED"/>
    <property type="match status" value="1"/>
</dbReference>
<dbReference type="Pfam" id="PF00534">
    <property type="entry name" value="Glycos_transf_1"/>
    <property type="match status" value="1"/>
</dbReference>
<reference evidence="4 5" key="1">
    <citation type="submission" date="2024-06" db="EMBL/GenBank/DDBJ databases">
        <authorList>
            <person name="Kaempfer P."/>
            <person name="Viver T."/>
        </authorList>
    </citation>
    <scope>NUCLEOTIDE SEQUENCE [LARGE SCALE GENOMIC DNA]</scope>
    <source>
        <strain evidence="4 5">ST-64</strain>
    </source>
</reference>
<name>A0ABW8YK89_9SPHN</name>
<accession>A0ABW8YK89</accession>
<dbReference type="EMBL" id="JBELQC010000001">
    <property type="protein sequence ID" value="MFL9840409.1"/>
    <property type="molecule type" value="Genomic_DNA"/>
</dbReference>
<feature type="compositionally biased region" description="Low complexity" evidence="2">
    <location>
        <begin position="438"/>
        <end position="458"/>
    </location>
</feature>
<dbReference type="CDD" id="cd03809">
    <property type="entry name" value="GT4_MtfB-like"/>
    <property type="match status" value="1"/>
</dbReference>
<dbReference type="RefSeq" id="WP_408077348.1">
    <property type="nucleotide sequence ID" value="NZ_JBELQC010000001.1"/>
</dbReference>
<organism evidence="4 5">
    <name type="scientific">Sphingomonas plantiphila</name>
    <dbReference type="NCBI Taxonomy" id="3163295"/>
    <lineage>
        <taxon>Bacteria</taxon>
        <taxon>Pseudomonadati</taxon>
        <taxon>Pseudomonadota</taxon>
        <taxon>Alphaproteobacteria</taxon>
        <taxon>Sphingomonadales</taxon>
        <taxon>Sphingomonadaceae</taxon>
        <taxon>Sphingomonas</taxon>
    </lineage>
</organism>
<keyword evidence="1" id="KW-0808">Transferase</keyword>
<evidence type="ECO:0000256" key="1">
    <source>
        <dbReference type="ARBA" id="ARBA00022679"/>
    </source>
</evidence>